<gene>
    <name evidence="1" type="ORF">SAMN02745673_03756</name>
</gene>
<evidence type="ECO:0000313" key="2">
    <source>
        <dbReference type="Proteomes" id="UP000190637"/>
    </source>
</evidence>
<organism evidence="1 2">
    <name type="scientific">Marinactinospora thermotolerans DSM 45154</name>
    <dbReference type="NCBI Taxonomy" id="1122192"/>
    <lineage>
        <taxon>Bacteria</taxon>
        <taxon>Bacillati</taxon>
        <taxon>Actinomycetota</taxon>
        <taxon>Actinomycetes</taxon>
        <taxon>Streptosporangiales</taxon>
        <taxon>Nocardiopsidaceae</taxon>
        <taxon>Marinactinospora</taxon>
    </lineage>
</organism>
<reference evidence="1 2" key="1">
    <citation type="submission" date="2017-02" db="EMBL/GenBank/DDBJ databases">
        <authorList>
            <person name="Peterson S.W."/>
        </authorList>
    </citation>
    <scope>NUCLEOTIDE SEQUENCE [LARGE SCALE GENOMIC DNA]</scope>
    <source>
        <strain evidence="1 2">DSM 45154</strain>
    </source>
</reference>
<dbReference type="EMBL" id="FUWS01000010">
    <property type="protein sequence ID" value="SKA29703.1"/>
    <property type="molecule type" value="Genomic_DNA"/>
</dbReference>
<sequence>MALWAWVGGTARELRAAGHTELAAAVERMPRLALEGNLTRLDAELPQALRVARAAEGVPRLEEYLRHWPLAARVGPLKHGAIALADAEAHRGALHAQGTGYCPPPVCGAENLLSCYANIDGPGYAVDRAALLTEAAQHTEPGQPAFEALALAHAAMLVDDERPDEAVHHLDAQAARVRATGTDVGLYYGFGYVRALRHLDRHSAALDVLAHLENNGVARWPEGAPRTDAHRRIRFERARLMAWLARTGRRPAEEALAVLPDVLEAEAHPSLRLTWVEAVEQLVEVGVVRNDWRIGATLTSWTRYLEKVGAYRPCLEMALIALRLATARGARWVALSTVQRAQRALFRLRRADDLRDDLIEAREGAARIPPPVLQVEPEELLVRLRAEQADEVDPERQADLVLAALELRPDDTTLLAAFGQVGRTLKLADVVVETQWARVRRAPGDQMAALALLETLLHDEDVPGVRSLVRTLSSAAAMHATHA</sequence>
<dbReference type="AlphaFoldDB" id="A0A1T4SNF7"/>
<dbReference type="RefSeq" id="WP_078763002.1">
    <property type="nucleotide sequence ID" value="NZ_FUWS01000010.1"/>
</dbReference>
<name>A0A1T4SNF7_9ACTN</name>
<proteinExistence type="predicted"/>
<accession>A0A1T4SNF7</accession>
<keyword evidence="2" id="KW-1185">Reference proteome</keyword>
<evidence type="ECO:0000313" key="1">
    <source>
        <dbReference type="EMBL" id="SKA29703.1"/>
    </source>
</evidence>
<dbReference type="Proteomes" id="UP000190637">
    <property type="component" value="Unassembled WGS sequence"/>
</dbReference>
<protein>
    <submittedName>
        <fullName evidence="1">Uncharacterized protein</fullName>
    </submittedName>
</protein>
<dbReference type="OrthoDB" id="8764346at2"/>
<dbReference type="STRING" id="1122192.SAMN02745673_03756"/>